<dbReference type="EMBL" id="JBEPMU010000004">
    <property type="protein sequence ID" value="MET3653469.1"/>
    <property type="molecule type" value="Genomic_DNA"/>
</dbReference>
<comment type="caution">
    <text evidence="2">The sequence shown here is derived from an EMBL/GenBank/DDBJ whole genome shotgun (WGS) entry which is preliminary data.</text>
</comment>
<organism evidence="2 3">
    <name type="scientific">Dyella japonica</name>
    <dbReference type="NCBI Taxonomy" id="231455"/>
    <lineage>
        <taxon>Bacteria</taxon>
        <taxon>Pseudomonadati</taxon>
        <taxon>Pseudomonadota</taxon>
        <taxon>Gammaproteobacteria</taxon>
        <taxon>Lysobacterales</taxon>
        <taxon>Rhodanobacteraceae</taxon>
        <taxon>Dyella</taxon>
    </lineage>
</organism>
<reference evidence="2 3" key="1">
    <citation type="submission" date="2024-06" db="EMBL/GenBank/DDBJ databases">
        <title>Sorghum-associated microbial communities from plants grown in Nebraska, USA.</title>
        <authorList>
            <person name="Schachtman D."/>
        </authorList>
    </citation>
    <scope>NUCLEOTIDE SEQUENCE [LARGE SCALE GENOMIC DNA]</scope>
    <source>
        <strain evidence="2 3">1073</strain>
    </source>
</reference>
<sequence length="195" mass="21752">MIGWAPSQSFERKHPPLTPAEAGRPWGRHGCGNPPEKGRPPTRRGRVGGFHWCPGHRGCRVTALITAWWRNALASSRQRREKRGRVLPLPAARFVPTLPRAAQERRHPVAAKVLVAVFGALSQLAQPPFPPVRCKESNRRAKPWQWLQNTGFRGFARVRPIFNRAKGVTGPARNRRPGSRLTPAVAPFRQGVSAK</sequence>
<proteinExistence type="predicted"/>
<name>A0ABV2JXA8_9GAMM</name>
<feature type="region of interest" description="Disordered" evidence="1">
    <location>
        <begin position="167"/>
        <end position="195"/>
    </location>
</feature>
<gene>
    <name evidence="2" type="ORF">ABIC75_003205</name>
</gene>
<evidence type="ECO:0000313" key="2">
    <source>
        <dbReference type="EMBL" id="MET3653469.1"/>
    </source>
</evidence>
<keyword evidence="3" id="KW-1185">Reference proteome</keyword>
<evidence type="ECO:0000313" key="3">
    <source>
        <dbReference type="Proteomes" id="UP001549184"/>
    </source>
</evidence>
<feature type="region of interest" description="Disordered" evidence="1">
    <location>
        <begin position="1"/>
        <end position="45"/>
    </location>
</feature>
<evidence type="ECO:0000256" key="1">
    <source>
        <dbReference type="SAM" id="MobiDB-lite"/>
    </source>
</evidence>
<accession>A0ABV2JXA8</accession>
<dbReference type="Proteomes" id="UP001549184">
    <property type="component" value="Unassembled WGS sequence"/>
</dbReference>
<protein>
    <submittedName>
        <fullName evidence="2">Uncharacterized protein</fullName>
    </submittedName>
</protein>